<proteinExistence type="predicted"/>
<evidence type="ECO:0000313" key="3">
    <source>
        <dbReference type="Proteomes" id="UP000323105"/>
    </source>
</evidence>
<keyword evidence="1" id="KW-0175">Coiled coil</keyword>
<name>A0A5A7MIH4_COMTE</name>
<sequence length="175" mass="18546">MKRFLAFITPGVLTLALLLCLALALGMWHLKTKSQAVATELQQLQGSVATQNRTAKAELERLTAERNAAQARLDQLYQQQEKTDAQAVQEIARLTGELEQRPVRVRVVSQPAASGAGGCRAAGEQAASTDPGAADAAEAYGLLPAANSARLAGVIQEIETLNAAYASCRSLLLHP</sequence>
<evidence type="ECO:0008006" key="4">
    <source>
        <dbReference type="Google" id="ProtNLM"/>
    </source>
</evidence>
<organism evidence="2 3">
    <name type="scientific">Comamonas testosteroni</name>
    <name type="common">Pseudomonas testosteroni</name>
    <dbReference type="NCBI Taxonomy" id="285"/>
    <lineage>
        <taxon>Bacteria</taxon>
        <taxon>Pseudomonadati</taxon>
        <taxon>Pseudomonadota</taxon>
        <taxon>Betaproteobacteria</taxon>
        <taxon>Burkholderiales</taxon>
        <taxon>Comamonadaceae</taxon>
        <taxon>Comamonas</taxon>
    </lineage>
</organism>
<reference evidence="2 3" key="1">
    <citation type="journal article" date="2019" name="Microbiol. Resour. Announc.">
        <title>Draft Genome Sequence of Comamonas testosteroni TA441, a Bacterium That Has a Cryptic Phenol Degradation Gene Cluster.</title>
        <authorList>
            <person name="Arai H."/>
            <person name="Ishii M."/>
        </authorList>
    </citation>
    <scope>NUCLEOTIDE SEQUENCE [LARGE SCALE GENOMIC DNA]</scope>
    <source>
        <strain evidence="2 3">TA441</strain>
    </source>
</reference>
<evidence type="ECO:0000256" key="1">
    <source>
        <dbReference type="SAM" id="Coils"/>
    </source>
</evidence>
<dbReference type="AlphaFoldDB" id="A0A5A7MIH4"/>
<dbReference type="RefSeq" id="WP_149356389.1">
    <property type="nucleotide sequence ID" value="NZ_BKBW01000007.1"/>
</dbReference>
<accession>A0A5A7MIH4</accession>
<comment type="caution">
    <text evidence="2">The sequence shown here is derived from an EMBL/GenBank/DDBJ whole genome shotgun (WGS) entry which is preliminary data.</text>
</comment>
<protein>
    <recommendedName>
        <fullName evidence="4">Lysis protein</fullName>
    </recommendedName>
</protein>
<dbReference type="Proteomes" id="UP000323105">
    <property type="component" value="Unassembled WGS sequence"/>
</dbReference>
<feature type="coiled-coil region" evidence="1">
    <location>
        <begin position="52"/>
        <end position="86"/>
    </location>
</feature>
<gene>
    <name evidence="2" type="ORF">CTTA_3719</name>
</gene>
<dbReference type="EMBL" id="BKBW01000007">
    <property type="protein sequence ID" value="GEQ76714.1"/>
    <property type="molecule type" value="Genomic_DNA"/>
</dbReference>
<evidence type="ECO:0000313" key="2">
    <source>
        <dbReference type="EMBL" id="GEQ76714.1"/>
    </source>
</evidence>